<dbReference type="EMBL" id="CP126657">
    <property type="protein sequence ID" value="WJZ96264.1"/>
    <property type="molecule type" value="Genomic_DNA"/>
</dbReference>
<evidence type="ECO:0000313" key="3">
    <source>
        <dbReference type="Proteomes" id="UP001227230"/>
    </source>
</evidence>
<accession>A0ABY9CP29</accession>
<organism evidence="2 3">
    <name type="scientific">Vitis vinifera</name>
    <name type="common">Grape</name>
    <dbReference type="NCBI Taxonomy" id="29760"/>
    <lineage>
        <taxon>Eukaryota</taxon>
        <taxon>Viridiplantae</taxon>
        <taxon>Streptophyta</taxon>
        <taxon>Embryophyta</taxon>
        <taxon>Tracheophyta</taxon>
        <taxon>Spermatophyta</taxon>
        <taxon>Magnoliopsida</taxon>
        <taxon>eudicotyledons</taxon>
        <taxon>Gunneridae</taxon>
        <taxon>Pentapetalae</taxon>
        <taxon>rosids</taxon>
        <taxon>Vitales</taxon>
        <taxon>Vitaceae</taxon>
        <taxon>Viteae</taxon>
        <taxon>Vitis</taxon>
    </lineage>
</organism>
<evidence type="ECO:0000259" key="1">
    <source>
        <dbReference type="Pfam" id="PF07727"/>
    </source>
</evidence>
<evidence type="ECO:0000313" key="2">
    <source>
        <dbReference type="EMBL" id="WJZ96264.1"/>
    </source>
</evidence>
<gene>
    <name evidence="2" type="ORF">VitviT2T_014965</name>
</gene>
<reference evidence="2 3" key="1">
    <citation type="journal article" date="2023" name="Hortic Res">
        <title>The complete reference genome for grapevine (Vitis vinifera L.) genetics and breeding.</title>
        <authorList>
            <person name="Shi X."/>
            <person name="Cao S."/>
            <person name="Wang X."/>
            <person name="Huang S."/>
            <person name="Wang Y."/>
            <person name="Liu Z."/>
            <person name="Liu W."/>
            <person name="Leng X."/>
            <person name="Peng Y."/>
            <person name="Wang N."/>
            <person name="Wang Y."/>
            <person name="Ma Z."/>
            <person name="Xu X."/>
            <person name="Zhang F."/>
            <person name="Xue H."/>
            <person name="Zhong H."/>
            <person name="Wang Y."/>
            <person name="Zhang K."/>
            <person name="Velt A."/>
            <person name="Avia K."/>
            <person name="Holtgrawe D."/>
            <person name="Grimplet J."/>
            <person name="Matus J.T."/>
            <person name="Ware D."/>
            <person name="Wu X."/>
            <person name="Wang H."/>
            <person name="Liu C."/>
            <person name="Fang Y."/>
            <person name="Rustenholz C."/>
            <person name="Cheng Z."/>
            <person name="Xiao H."/>
            <person name="Zhou Y."/>
        </authorList>
    </citation>
    <scope>NUCLEOTIDE SEQUENCE [LARGE SCALE GENOMIC DNA]</scope>
    <source>
        <strain evidence="3">cv. Pinot noir / PN40024</strain>
        <tissue evidence="2">Leaf</tissue>
    </source>
</reference>
<sequence>MNKELIALKDNHTWDLTNLLAGKKAIGSKWVYKVKFKPDGSVDRFKGRLVAKGYNQIEEIDYFDSFSPVATLVTIKLFIAITVEKS</sequence>
<proteinExistence type="predicted"/>
<keyword evidence="3" id="KW-1185">Reference proteome</keyword>
<dbReference type="Proteomes" id="UP001227230">
    <property type="component" value="Chromosome 10"/>
</dbReference>
<dbReference type="Pfam" id="PF07727">
    <property type="entry name" value="RVT_2"/>
    <property type="match status" value="1"/>
</dbReference>
<dbReference type="InterPro" id="IPR013103">
    <property type="entry name" value="RVT_2"/>
</dbReference>
<protein>
    <recommendedName>
        <fullName evidence="1">Reverse transcriptase Ty1/copia-type domain-containing protein</fullName>
    </recommendedName>
</protein>
<feature type="domain" description="Reverse transcriptase Ty1/copia-type" evidence="1">
    <location>
        <begin position="11"/>
        <end position="85"/>
    </location>
</feature>
<name>A0ABY9CP29_VITVI</name>